<dbReference type="Proteomes" id="UP000515151">
    <property type="component" value="Chromosome 4"/>
</dbReference>
<keyword evidence="9 11" id="KW-0472">Membrane</keyword>
<feature type="transmembrane region" description="Helical" evidence="13">
    <location>
        <begin position="243"/>
        <end position="262"/>
    </location>
</feature>
<evidence type="ECO:0000256" key="10">
    <source>
        <dbReference type="ARBA" id="ARBA00053871"/>
    </source>
</evidence>
<evidence type="ECO:0000256" key="12">
    <source>
        <dbReference type="PIRSR" id="PIRSR037471-1"/>
    </source>
</evidence>
<dbReference type="InterPro" id="IPR045265">
    <property type="entry name" value="AIR12_DOMON"/>
</dbReference>
<keyword evidence="19" id="KW-1185">Reference proteome</keyword>
<reference evidence="18" key="1">
    <citation type="journal article" date="2017" name="Plant J.">
        <title>The pomegranate (Punica granatum L.) genome and the genomics of punicalagin biosynthesis.</title>
        <authorList>
            <person name="Qin G."/>
            <person name="Xu C."/>
            <person name="Ming R."/>
            <person name="Tang H."/>
            <person name="Guyot R."/>
            <person name="Kramer E.M."/>
            <person name="Hu Y."/>
            <person name="Yi X."/>
            <person name="Qi Y."/>
            <person name="Xu X."/>
            <person name="Gao Z."/>
            <person name="Pan H."/>
            <person name="Jian J."/>
            <person name="Tian Y."/>
            <person name="Yue Z."/>
            <person name="Xu Y."/>
        </authorList>
    </citation>
    <scope>NUCLEOTIDE SEQUENCE [LARGE SCALE GENOMIC DNA]</scope>
    <source>
        <strain evidence="18">cv. Dabenzi</strain>
    </source>
</reference>
<dbReference type="PROSITE" id="PS50939">
    <property type="entry name" value="CYTOCHROME_B561"/>
    <property type="match status" value="1"/>
</dbReference>
<keyword evidence="2 11" id="KW-0813">Transport</keyword>
<evidence type="ECO:0000256" key="14">
    <source>
        <dbReference type="SAM" id="SignalP"/>
    </source>
</evidence>
<dbReference type="AlphaFoldDB" id="A0A218XG15"/>
<feature type="chain" id="PRO_5044569153" description="Cytochrome b561 and DOMON domain-containing protein" evidence="14">
    <location>
        <begin position="29"/>
        <end position="412"/>
    </location>
</feature>
<proteinExistence type="predicted"/>
<keyword evidence="7 11" id="KW-0249">Electron transport</keyword>
<evidence type="ECO:0000256" key="13">
    <source>
        <dbReference type="SAM" id="Phobius"/>
    </source>
</evidence>
<keyword evidence="4 13" id="KW-0812">Transmembrane</keyword>
<evidence type="ECO:0000256" key="3">
    <source>
        <dbReference type="ARBA" id="ARBA00022617"/>
    </source>
</evidence>
<dbReference type="OrthoDB" id="2419613at2759"/>
<dbReference type="InterPro" id="IPR006593">
    <property type="entry name" value="Cyt_b561/ferric_Rdtase_TM"/>
</dbReference>
<comment type="subcellular location">
    <subcellularLocation>
        <location evidence="1">Membrane</location>
        <topology evidence="1">Multi-pass membrane protein</topology>
    </subcellularLocation>
</comment>
<dbReference type="Pfam" id="PF04526">
    <property type="entry name" value="DUF568"/>
    <property type="match status" value="1"/>
</dbReference>
<accession>A0A218XG15</accession>
<dbReference type="GO" id="GO:0016020">
    <property type="term" value="C:membrane"/>
    <property type="evidence" value="ECO:0007669"/>
    <property type="project" value="UniProtKB-SubCell"/>
</dbReference>
<organism evidence="17 18">
    <name type="scientific">Punica granatum</name>
    <name type="common">Pomegranate</name>
    <dbReference type="NCBI Taxonomy" id="22663"/>
    <lineage>
        <taxon>Eukaryota</taxon>
        <taxon>Viridiplantae</taxon>
        <taxon>Streptophyta</taxon>
        <taxon>Embryophyta</taxon>
        <taxon>Tracheophyta</taxon>
        <taxon>Spermatophyta</taxon>
        <taxon>Magnoliopsida</taxon>
        <taxon>eudicotyledons</taxon>
        <taxon>Gunneridae</taxon>
        <taxon>Pentapetalae</taxon>
        <taxon>rosids</taxon>
        <taxon>malvids</taxon>
        <taxon>Myrtales</taxon>
        <taxon>Lythraceae</taxon>
        <taxon>Punica</taxon>
    </lineage>
</organism>
<dbReference type="GeneID" id="116203861"/>
<dbReference type="CDD" id="cd09629">
    <property type="entry name" value="DOMON_CIL1_like"/>
    <property type="match status" value="1"/>
</dbReference>
<evidence type="ECO:0000256" key="6">
    <source>
        <dbReference type="ARBA" id="ARBA00022729"/>
    </source>
</evidence>
<name>A0A218XG15_PUNGR</name>
<feature type="binding site" description="axial binding residue" evidence="12">
    <location>
        <position position="279"/>
    </location>
    <ligand>
        <name>heme b</name>
        <dbReference type="ChEBI" id="CHEBI:60344"/>
        <label>1</label>
    </ligand>
    <ligandPart>
        <name>Fe</name>
        <dbReference type="ChEBI" id="CHEBI:18248"/>
    </ligandPart>
</feature>
<keyword evidence="8 13" id="KW-1133">Transmembrane helix</keyword>
<dbReference type="SMART" id="SM00665">
    <property type="entry name" value="B561"/>
    <property type="match status" value="1"/>
</dbReference>
<dbReference type="InterPro" id="IPR017214">
    <property type="entry name" value="UCP037471"/>
</dbReference>
<feature type="binding site" description="axial binding residue" evidence="12">
    <location>
        <position position="210"/>
    </location>
    <ligand>
        <name>heme b</name>
        <dbReference type="ChEBI" id="CHEBI:60344"/>
        <label>1</label>
    </ligand>
    <ligandPart>
        <name>Fe</name>
        <dbReference type="ChEBI" id="CHEBI:18248"/>
    </ligandPart>
</feature>
<feature type="binding site" description="axial binding residue" evidence="12">
    <location>
        <position position="246"/>
    </location>
    <ligand>
        <name>heme b</name>
        <dbReference type="ChEBI" id="CHEBI:60344"/>
        <label>1</label>
    </ligand>
    <ligandPart>
        <name>Fe</name>
        <dbReference type="ChEBI" id="CHEBI:18248"/>
    </ligandPart>
</feature>
<dbReference type="PROSITE" id="PS50836">
    <property type="entry name" value="DOMON"/>
    <property type="match status" value="1"/>
</dbReference>
<evidence type="ECO:0000313" key="18">
    <source>
        <dbReference type="Proteomes" id="UP000197138"/>
    </source>
</evidence>
<evidence type="ECO:0000313" key="20">
    <source>
        <dbReference type="RefSeq" id="XP_031391677.1"/>
    </source>
</evidence>
<keyword evidence="5 12" id="KW-0479">Metal-binding</keyword>
<feature type="transmembrane region" description="Helical" evidence="13">
    <location>
        <begin position="311"/>
        <end position="334"/>
    </location>
</feature>
<dbReference type="PIRSF" id="PIRSF037471">
    <property type="entry name" value="UCP037471"/>
    <property type="match status" value="1"/>
</dbReference>
<dbReference type="PANTHER" id="PTHR23130:SF167">
    <property type="entry name" value="CYTOCHROME B561 AND DOMON DOMAIN-CONTAINING PROTEIN"/>
    <property type="match status" value="1"/>
</dbReference>
<feature type="transmembrane region" description="Helical" evidence="13">
    <location>
        <begin position="211"/>
        <end position="231"/>
    </location>
</feature>
<dbReference type="PANTHER" id="PTHR23130">
    <property type="entry name" value="CYTOCHROME B561 AND DOMON DOMAIN-CONTAINING PROTEIN"/>
    <property type="match status" value="1"/>
</dbReference>
<evidence type="ECO:0000256" key="5">
    <source>
        <dbReference type="ARBA" id="ARBA00022723"/>
    </source>
</evidence>
<evidence type="ECO:0000259" key="16">
    <source>
        <dbReference type="PROSITE" id="PS50939"/>
    </source>
</evidence>
<feature type="domain" description="Cytochrome b561" evidence="16">
    <location>
        <begin position="171"/>
        <end position="370"/>
    </location>
</feature>
<evidence type="ECO:0000259" key="15">
    <source>
        <dbReference type="PROSITE" id="PS50836"/>
    </source>
</evidence>
<comment type="cofactor">
    <cofactor evidence="11">
        <name>heme b</name>
        <dbReference type="ChEBI" id="CHEBI:60344"/>
    </cofactor>
    <text evidence="11">Binds 2 heme b groups non-covalently.</text>
</comment>
<dbReference type="RefSeq" id="XP_031391677.1">
    <property type="nucleotide sequence ID" value="XM_031535817.1"/>
</dbReference>
<dbReference type="EMBL" id="MTKT01001932">
    <property type="protein sequence ID" value="OWM83282.1"/>
    <property type="molecule type" value="Genomic_DNA"/>
</dbReference>
<keyword evidence="6 14" id="KW-0732">Signal</keyword>
<evidence type="ECO:0000256" key="11">
    <source>
        <dbReference type="PIRNR" id="PIRNR037471"/>
    </source>
</evidence>
<evidence type="ECO:0000256" key="2">
    <source>
        <dbReference type="ARBA" id="ARBA00022448"/>
    </source>
</evidence>
<feature type="transmembrane region" description="Helical" evidence="13">
    <location>
        <begin position="282"/>
        <end position="299"/>
    </location>
</feature>
<dbReference type="CDD" id="cd08760">
    <property type="entry name" value="Cyt_b561_FRRS1_like"/>
    <property type="match status" value="1"/>
</dbReference>
<comment type="function">
    <text evidence="10">May act as a catecholamine-responsive trans-membrane electron transporter.</text>
</comment>
<sequence length="412" mass="44616">MAGKITRALLLGLYSCVLVSTMFISSHAQACSSYTFSSNQVFSSCTDLPVLNAFIHWNYDTSTGKVQLAYRHTSVDTSKWVAWAINPTSTGMPGAQALVAYQQSDGSMRAYMSPISGYSTGLQEGNLSFDVSNLSATYSNGEITIFATITPPGNSTSVNQVWQDGPLNGGTPAQHALSGANTQSKGTLNFASGQAGSSGGSSRLEKKNIHGVLNVVSWGILMPIGVIIARYLRVFKSADPTWFYLHVTCQSSAYIIGVAGWATGLKLGSESKGITYSVHRTIGIILFCLATLQVFALLLRPKKEHKYRNYWNVYHHAVGYAVIILAVVNIFKGFDALNPEKKWKNAYIGVLIALGINFLWLEAYTWYIVLKRKRSQSNAEKASYGYGNGNGIGIGTTNGSNNGYGGRPHHDV</sequence>
<reference evidence="20" key="4">
    <citation type="submission" date="2025-04" db="UniProtKB">
        <authorList>
            <consortium name="RefSeq"/>
        </authorList>
    </citation>
    <scope>IDENTIFICATION</scope>
    <source>
        <tissue evidence="20">Leaf</tissue>
    </source>
</reference>
<evidence type="ECO:0000256" key="4">
    <source>
        <dbReference type="ARBA" id="ARBA00022692"/>
    </source>
</evidence>
<feature type="binding site" description="axial binding residue" evidence="12">
    <location>
        <position position="315"/>
    </location>
    <ligand>
        <name>heme b</name>
        <dbReference type="ChEBI" id="CHEBI:60344"/>
        <label>1</label>
    </ligand>
    <ligandPart>
        <name>Fe</name>
        <dbReference type="ChEBI" id="CHEBI:18248"/>
    </ligandPart>
</feature>
<feature type="transmembrane region" description="Helical" evidence="13">
    <location>
        <begin position="346"/>
        <end position="369"/>
    </location>
</feature>
<evidence type="ECO:0000256" key="8">
    <source>
        <dbReference type="ARBA" id="ARBA00022989"/>
    </source>
</evidence>
<feature type="signal peptide" evidence="14">
    <location>
        <begin position="1"/>
        <end position="28"/>
    </location>
</feature>
<protein>
    <recommendedName>
        <fullName evidence="11">Cytochrome b561 and DOMON domain-containing protein</fullName>
    </recommendedName>
</protein>
<feature type="domain" description="DOMON" evidence="15">
    <location>
        <begin position="51"/>
        <end position="165"/>
    </location>
</feature>
<reference evidence="19" key="3">
    <citation type="journal article" date="2020" name="Plant Biotechnol. J.">
        <title>The pomegranate (Punica granatum L.) draft genome dissects genetic divergence between soft- and hard-seeded cultivars.</title>
        <authorList>
            <person name="Luo X."/>
            <person name="Li H."/>
            <person name="Wu Z."/>
            <person name="Yao W."/>
            <person name="Zhao P."/>
            <person name="Cao D."/>
            <person name="Yu H."/>
            <person name="Li K."/>
            <person name="Poudel K."/>
            <person name="Zhao D."/>
            <person name="Zhang F."/>
            <person name="Xia X."/>
            <person name="Chen L."/>
            <person name="Wang Q."/>
            <person name="Jing D."/>
            <person name="Cao S."/>
        </authorList>
    </citation>
    <scope>NUCLEOTIDE SEQUENCE [LARGE SCALE GENOMIC DNA]</scope>
</reference>
<evidence type="ECO:0000313" key="17">
    <source>
        <dbReference type="EMBL" id="OWM83282.1"/>
    </source>
</evidence>
<evidence type="ECO:0000256" key="9">
    <source>
        <dbReference type="ARBA" id="ARBA00023136"/>
    </source>
</evidence>
<keyword evidence="3" id="KW-0349">Heme</keyword>
<evidence type="ECO:0000313" key="19">
    <source>
        <dbReference type="Proteomes" id="UP000515151"/>
    </source>
</evidence>
<keyword evidence="12" id="KW-0408">Iron</keyword>
<dbReference type="GO" id="GO:0046872">
    <property type="term" value="F:metal ion binding"/>
    <property type="evidence" value="ECO:0007669"/>
    <property type="project" value="UniProtKB-KW"/>
</dbReference>
<gene>
    <name evidence="20" type="primary">LOC116203861</name>
    <name evidence="17" type="ORF">CDL15_Pgr012763</name>
</gene>
<dbReference type="FunFam" id="1.20.120.1770:FF:000007">
    <property type="entry name" value="Cytochrome b561 and DOMON domain-containing protein"/>
    <property type="match status" value="1"/>
</dbReference>
<reference evidence="17" key="2">
    <citation type="submission" date="2017-06" db="EMBL/GenBank/DDBJ databases">
        <title>The pomegranate genome and the genomics of punicalagin biosynthesis.</title>
        <authorList>
            <person name="Xu C."/>
        </authorList>
    </citation>
    <scope>NUCLEOTIDE SEQUENCE [LARGE SCALE GENOMIC DNA]</scope>
    <source>
        <tissue evidence="17">Fresh leaf</tissue>
    </source>
</reference>
<evidence type="ECO:0000256" key="1">
    <source>
        <dbReference type="ARBA" id="ARBA00004141"/>
    </source>
</evidence>
<dbReference type="InterPro" id="IPR005018">
    <property type="entry name" value="DOMON_domain"/>
</dbReference>
<dbReference type="Proteomes" id="UP000197138">
    <property type="component" value="Unassembled WGS sequence"/>
</dbReference>
<evidence type="ECO:0000256" key="7">
    <source>
        <dbReference type="ARBA" id="ARBA00022982"/>
    </source>
</evidence>
<dbReference type="Pfam" id="PF03188">
    <property type="entry name" value="Cytochrom_B561"/>
    <property type="match status" value="1"/>
</dbReference>
<dbReference type="Gene3D" id="1.20.120.1770">
    <property type="match status" value="1"/>
</dbReference>